<evidence type="ECO:0000256" key="1">
    <source>
        <dbReference type="ARBA" id="ARBA00022723"/>
    </source>
</evidence>
<dbReference type="EMBL" id="MPUH01000355">
    <property type="protein sequence ID" value="OMJ82071.1"/>
    <property type="molecule type" value="Genomic_DNA"/>
</dbReference>
<keyword evidence="2 4" id="KW-0863">Zinc-finger</keyword>
<dbReference type="PANTHER" id="PTHR47177:SF3">
    <property type="entry name" value="F18C1.6 PROTEIN"/>
    <property type="match status" value="1"/>
</dbReference>
<evidence type="ECO:0000256" key="3">
    <source>
        <dbReference type="ARBA" id="ARBA00022833"/>
    </source>
</evidence>
<keyword evidence="3" id="KW-0862">Zinc</keyword>
<reference evidence="6 7" key="1">
    <citation type="submission" date="2016-11" db="EMBL/GenBank/DDBJ databases">
        <title>The macronuclear genome of Stentor coeruleus: a giant cell with tiny introns.</title>
        <authorList>
            <person name="Slabodnick M."/>
            <person name="Ruby J.G."/>
            <person name="Reiff S.B."/>
            <person name="Swart E.C."/>
            <person name="Gosai S."/>
            <person name="Prabakaran S."/>
            <person name="Witkowska E."/>
            <person name="Larue G.E."/>
            <person name="Fisher S."/>
            <person name="Freeman R.M."/>
            <person name="Gunawardena J."/>
            <person name="Chu W."/>
            <person name="Stover N.A."/>
            <person name="Gregory B.D."/>
            <person name="Nowacki M."/>
            <person name="Derisi J."/>
            <person name="Roy S.W."/>
            <person name="Marshall W.F."/>
            <person name="Sood P."/>
        </authorList>
    </citation>
    <scope>NUCLEOTIDE SEQUENCE [LARGE SCALE GENOMIC DNA]</scope>
    <source>
        <strain evidence="6">WM001</strain>
    </source>
</reference>
<protein>
    <recommendedName>
        <fullName evidence="5">RING-type domain-containing protein</fullName>
    </recommendedName>
</protein>
<dbReference type="SMART" id="SM00184">
    <property type="entry name" value="RING"/>
    <property type="match status" value="1"/>
</dbReference>
<dbReference type="InterPro" id="IPR001841">
    <property type="entry name" value="Znf_RING"/>
</dbReference>
<evidence type="ECO:0000256" key="4">
    <source>
        <dbReference type="PROSITE-ProRule" id="PRU00175"/>
    </source>
</evidence>
<dbReference type="GO" id="GO:0008270">
    <property type="term" value="F:zinc ion binding"/>
    <property type="evidence" value="ECO:0007669"/>
    <property type="project" value="UniProtKB-KW"/>
</dbReference>
<proteinExistence type="predicted"/>
<comment type="caution">
    <text evidence="6">The sequence shown here is derived from an EMBL/GenBank/DDBJ whole genome shotgun (WGS) entry which is preliminary data.</text>
</comment>
<organism evidence="6 7">
    <name type="scientific">Stentor coeruleus</name>
    <dbReference type="NCBI Taxonomy" id="5963"/>
    <lineage>
        <taxon>Eukaryota</taxon>
        <taxon>Sar</taxon>
        <taxon>Alveolata</taxon>
        <taxon>Ciliophora</taxon>
        <taxon>Postciliodesmatophora</taxon>
        <taxon>Heterotrichea</taxon>
        <taxon>Heterotrichida</taxon>
        <taxon>Stentoridae</taxon>
        <taxon>Stentor</taxon>
    </lineage>
</organism>
<sequence>MKTRFMEQADLCAICYNQIELQGCVDSCGHLFCFSCIHKWSETENTCPICKARFFKITKVQKRKHYRIPLSKQKKVHHVHQKNQSTSIDFLTLLQAAERILTHELHLLFK</sequence>
<evidence type="ECO:0000313" key="6">
    <source>
        <dbReference type="EMBL" id="OMJ82071.1"/>
    </source>
</evidence>
<keyword evidence="7" id="KW-1185">Reference proteome</keyword>
<evidence type="ECO:0000313" key="7">
    <source>
        <dbReference type="Proteomes" id="UP000187209"/>
    </source>
</evidence>
<gene>
    <name evidence="6" type="ORF">SteCoe_17344</name>
</gene>
<dbReference type="PANTHER" id="PTHR47177">
    <property type="entry name" value="F18C1.6 PROTEIN"/>
    <property type="match status" value="1"/>
</dbReference>
<dbReference type="Proteomes" id="UP000187209">
    <property type="component" value="Unassembled WGS sequence"/>
</dbReference>
<accession>A0A1R2BZC3</accession>
<evidence type="ECO:0000256" key="2">
    <source>
        <dbReference type="ARBA" id="ARBA00022771"/>
    </source>
</evidence>
<feature type="domain" description="RING-type" evidence="5">
    <location>
        <begin position="12"/>
        <end position="51"/>
    </location>
</feature>
<dbReference type="InterPro" id="IPR017907">
    <property type="entry name" value="Znf_RING_CS"/>
</dbReference>
<dbReference type="OrthoDB" id="1935339at2759"/>
<dbReference type="InterPro" id="IPR013083">
    <property type="entry name" value="Znf_RING/FYVE/PHD"/>
</dbReference>
<name>A0A1R2BZC3_9CILI</name>
<dbReference type="SUPFAM" id="SSF57850">
    <property type="entry name" value="RING/U-box"/>
    <property type="match status" value="1"/>
</dbReference>
<dbReference type="PROSITE" id="PS50089">
    <property type="entry name" value="ZF_RING_2"/>
    <property type="match status" value="1"/>
</dbReference>
<evidence type="ECO:0000259" key="5">
    <source>
        <dbReference type="PROSITE" id="PS50089"/>
    </source>
</evidence>
<dbReference type="Pfam" id="PF13639">
    <property type="entry name" value="zf-RING_2"/>
    <property type="match status" value="1"/>
</dbReference>
<dbReference type="Gene3D" id="3.30.40.10">
    <property type="entry name" value="Zinc/RING finger domain, C3HC4 (zinc finger)"/>
    <property type="match status" value="1"/>
</dbReference>
<keyword evidence="1" id="KW-0479">Metal-binding</keyword>
<dbReference type="PROSITE" id="PS00518">
    <property type="entry name" value="ZF_RING_1"/>
    <property type="match status" value="1"/>
</dbReference>
<dbReference type="AlphaFoldDB" id="A0A1R2BZC3"/>